<feature type="region of interest" description="Disordered" evidence="1">
    <location>
        <begin position="1"/>
        <end position="50"/>
    </location>
</feature>
<protein>
    <submittedName>
        <fullName evidence="2">Metalloprotease-like protein</fullName>
    </submittedName>
</protein>
<dbReference type="PANTHER" id="PTHR47843:SF5">
    <property type="entry name" value="BTB_POZ DOMAIN PROTEIN"/>
    <property type="match status" value="1"/>
</dbReference>
<keyword evidence="2" id="KW-0378">Hydrolase</keyword>
<evidence type="ECO:0000313" key="2">
    <source>
        <dbReference type="EMBL" id="TQW01324.1"/>
    </source>
</evidence>
<dbReference type="PANTHER" id="PTHR47843">
    <property type="entry name" value="BTB DOMAIN-CONTAINING PROTEIN-RELATED"/>
    <property type="match status" value="1"/>
</dbReference>
<evidence type="ECO:0000313" key="3">
    <source>
        <dbReference type="Proteomes" id="UP000315783"/>
    </source>
</evidence>
<reference evidence="2 3" key="1">
    <citation type="journal article" date="2019" name="Appl. Microbiol. Biotechnol.">
        <title>Genome sequence of Isaria javanica and comparative genome analysis insights into family S53 peptidase evolution in fungal entomopathogens.</title>
        <authorList>
            <person name="Lin R."/>
            <person name="Zhang X."/>
            <person name="Xin B."/>
            <person name="Zou M."/>
            <person name="Gao Y."/>
            <person name="Qin F."/>
            <person name="Hu Q."/>
            <person name="Xie B."/>
            <person name="Cheng X."/>
        </authorList>
    </citation>
    <scope>NUCLEOTIDE SEQUENCE [LARGE SCALE GENOMIC DNA]</scope>
    <source>
        <strain evidence="2 3">IJ1G</strain>
    </source>
</reference>
<dbReference type="AlphaFoldDB" id="A0A545WES0"/>
<feature type="compositionally biased region" description="Polar residues" evidence="1">
    <location>
        <begin position="472"/>
        <end position="481"/>
    </location>
</feature>
<dbReference type="Proteomes" id="UP000315783">
    <property type="component" value="Unassembled WGS sequence"/>
</dbReference>
<name>A0A545WES0_9HYPO</name>
<dbReference type="OrthoDB" id="5152817at2759"/>
<dbReference type="GO" id="GO:0006508">
    <property type="term" value="P:proteolysis"/>
    <property type="evidence" value="ECO:0007669"/>
    <property type="project" value="UniProtKB-KW"/>
</dbReference>
<accession>A0A545WES0</accession>
<keyword evidence="2" id="KW-0482">Metalloprotease</keyword>
<feature type="compositionally biased region" description="Basic and acidic residues" evidence="1">
    <location>
        <begin position="1"/>
        <end position="46"/>
    </location>
</feature>
<keyword evidence="3" id="KW-1185">Reference proteome</keyword>
<evidence type="ECO:0000256" key="1">
    <source>
        <dbReference type="SAM" id="MobiDB-lite"/>
    </source>
</evidence>
<sequence length="906" mass="102942">MSERRIRELERQLQQERREKEEARAREEYERREKEEAKAREEDERRKNQKTTVTEYLHNCHFHLYQNLKLADASKSSTGLATSVDGRFYPRWLRPWKANTERQHHQQFEEIRSIHGEERLFHEQSTTINIGTSFIRKKAGNEKAVEYFEKSAVEEPTWNILEPIWKRKQLCQRYQCADLRFTDNVRDFRDESDDAQARRTDITPAITPPKLKPDGGGIRKGLDGKESVAFVYDYKAAHKLSVKHLEAALAKETLFVDVHEWVLCEQYARDPELRKQEQEEARIAMALIQVFNYMLSYAVDYGFVTAGKSLVQLTYDRAEPLVLRWRLCIPNNVEAQGTTEAQISQLYQTAVAQLASFCLLSLRSTTLTGRSLEEALHHANLHLKIWKVTRYKDPATPPESDVKASPSAWPSRGTDKTYLSDGSPSTNKYPLRSRASCKDATVPSQTCDDDEGGDGDKRGGAESPQRRIKIGPSSNKRGQGSNKRKDSGSKNPASAFTRQYCTQACLLGLKHGHQLDRKCPNVLSHDVEGNGRHPLDAMKFTQLMATQLREDVYEVSLALDGWGKCGISGVLFKLEMASLGYTFVGKGTTSMNPSHLTHEGKIYRKLSNLQGYIIPVHLGMVSLDPGYLLPGDEPDDEELARDVRVYCLAEYFDVDSLKTDASERFAFKIRKLWVSDRFPDCIRDIYQSTTKSRGASLRTAVILEVKNNLAALWERQAFRELYREGGDFAEDLMEKKLNSYPNLPCIGPSLESVTARDRDTVDLRGEHPIAFDCMMQFFYHTNYDTQACPTHDPIDDSAQQHCLQIHSLVYKLAEVYAVDELKVLALAKFKQALSGAVDAADFAAAAGEAYADMIESLGHLRPAVIKGLHHHRKVILQTEEVKTLLHSNGIIGYDLALYFTQNNPFL</sequence>
<dbReference type="STRING" id="43265.A0A545WES0"/>
<feature type="region of interest" description="Disordered" evidence="1">
    <location>
        <begin position="394"/>
        <end position="493"/>
    </location>
</feature>
<proteinExistence type="predicted"/>
<dbReference type="EMBL" id="SPUK01000001">
    <property type="protein sequence ID" value="TQW01324.1"/>
    <property type="molecule type" value="Genomic_DNA"/>
</dbReference>
<keyword evidence="2" id="KW-0645">Protease</keyword>
<gene>
    <name evidence="2" type="ORF">IF1G_01255</name>
</gene>
<comment type="caution">
    <text evidence="2">The sequence shown here is derived from an EMBL/GenBank/DDBJ whole genome shotgun (WGS) entry which is preliminary data.</text>
</comment>
<organism evidence="2 3">
    <name type="scientific">Cordyceps javanica</name>
    <dbReference type="NCBI Taxonomy" id="43265"/>
    <lineage>
        <taxon>Eukaryota</taxon>
        <taxon>Fungi</taxon>
        <taxon>Dikarya</taxon>
        <taxon>Ascomycota</taxon>
        <taxon>Pezizomycotina</taxon>
        <taxon>Sordariomycetes</taxon>
        <taxon>Hypocreomycetidae</taxon>
        <taxon>Hypocreales</taxon>
        <taxon>Cordycipitaceae</taxon>
        <taxon>Cordyceps</taxon>
    </lineage>
</organism>
<dbReference type="GO" id="GO:0008237">
    <property type="term" value="F:metallopeptidase activity"/>
    <property type="evidence" value="ECO:0007669"/>
    <property type="project" value="UniProtKB-KW"/>
</dbReference>